<dbReference type="PANTHER" id="PTHR35967">
    <property type="entry name" value="UPF0450 PROTEIN C17ORF58"/>
    <property type="match status" value="1"/>
</dbReference>
<dbReference type="Ensembl" id="ENSVKKT00000005659.1">
    <property type="protein sequence ID" value="ENSVKKP00000005504.1"/>
    <property type="gene ID" value="ENSVKKG00000004046.1"/>
</dbReference>
<accession>A0A8D2IUT2</accession>
<dbReference type="SUPFAM" id="SSF50242">
    <property type="entry name" value="TIMP-like"/>
    <property type="match status" value="1"/>
</dbReference>
<dbReference type="Gene3D" id="2.40.50.120">
    <property type="match status" value="1"/>
</dbReference>
<keyword evidence="2" id="KW-1185">Reference proteome</keyword>
<evidence type="ECO:0000313" key="1">
    <source>
        <dbReference type="Ensembl" id="ENSVKKP00000005504.1"/>
    </source>
</evidence>
<name>A0A8D2IUT2_VARKO</name>
<proteinExistence type="predicted"/>
<dbReference type="InterPro" id="IPR008993">
    <property type="entry name" value="TIMP-like_OB-fold"/>
</dbReference>
<protein>
    <submittedName>
        <fullName evidence="1">Chromosome 17 open reading frame 58</fullName>
    </submittedName>
</protein>
<sequence>MLLVNRNGLYKTNRLYLNPDGFFFQVHILVVDALNCSKPCPGFKLGSRYIVMGQIYHRRRQLPAVLQEHVRGRLRPGDGLLWRGRGYVSRFNRRRDQRVRGAAHAQCG</sequence>
<dbReference type="OMA" id="AVHTQCT"/>
<evidence type="ECO:0000313" key="2">
    <source>
        <dbReference type="Proteomes" id="UP000694545"/>
    </source>
</evidence>
<reference evidence="1" key="2">
    <citation type="submission" date="2025-09" db="UniProtKB">
        <authorList>
            <consortium name="Ensembl"/>
        </authorList>
    </citation>
    <scope>IDENTIFICATION</scope>
</reference>
<dbReference type="AlphaFoldDB" id="A0A8D2IUT2"/>
<dbReference type="Proteomes" id="UP000694545">
    <property type="component" value="Unplaced"/>
</dbReference>
<reference evidence="1" key="1">
    <citation type="submission" date="2025-08" db="UniProtKB">
        <authorList>
            <consortium name="Ensembl"/>
        </authorList>
    </citation>
    <scope>IDENTIFICATION</scope>
</reference>
<organism evidence="1 2">
    <name type="scientific">Varanus komodoensis</name>
    <name type="common">Komodo dragon</name>
    <dbReference type="NCBI Taxonomy" id="61221"/>
    <lineage>
        <taxon>Eukaryota</taxon>
        <taxon>Metazoa</taxon>
        <taxon>Chordata</taxon>
        <taxon>Craniata</taxon>
        <taxon>Vertebrata</taxon>
        <taxon>Euteleostomi</taxon>
        <taxon>Lepidosauria</taxon>
        <taxon>Squamata</taxon>
        <taxon>Bifurcata</taxon>
        <taxon>Unidentata</taxon>
        <taxon>Episquamata</taxon>
        <taxon>Toxicofera</taxon>
        <taxon>Anguimorpha</taxon>
        <taxon>Paleoanguimorpha</taxon>
        <taxon>Varanoidea</taxon>
        <taxon>Varanidae</taxon>
        <taxon>Varanus</taxon>
    </lineage>
</organism>
<dbReference type="PANTHER" id="PTHR35967:SF1">
    <property type="entry name" value="UPF0450 PROTEIN C17ORF58"/>
    <property type="match status" value="1"/>
</dbReference>